<dbReference type="EMBL" id="BONF01000053">
    <property type="protein sequence ID" value="GIF85842.1"/>
    <property type="molecule type" value="Genomic_DNA"/>
</dbReference>
<organism evidence="2 3">
    <name type="scientific">Catellatospora bangladeshensis</name>
    <dbReference type="NCBI Taxonomy" id="310355"/>
    <lineage>
        <taxon>Bacteria</taxon>
        <taxon>Bacillati</taxon>
        <taxon>Actinomycetota</taxon>
        <taxon>Actinomycetes</taxon>
        <taxon>Micromonosporales</taxon>
        <taxon>Micromonosporaceae</taxon>
        <taxon>Catellatospora</taxon>
    </lineage>
</organism>
<proteinExistence type="predicted"/>
<keyword evidence="3" id="KW-1185">Reference proteome</keyword>
<keyword evidence="1" id="KW-1133">Transmembrane helix</keyword>
<keyword evidence="1" id="KW-0472">Membrane</keyword>
<evidence type="ECO:0000313" key="2">
    <source>
        <dbReference type="EMBL" id="GIF85842.1"/>
    </source>
</evidence>
<feature type="transmembrane region" description="Helical" evidence="1">
    <location>
        <begin position="141"/>
        <end position="162"/>
    </location>
</feature>
<dbReference type="RefSeq" id="WP_203756318.1">
    <property type="nucleotide sequence ID" value="NZ_BONF01000053.1"/>
</dbReference>
<keyword evidence="1" id="KW-0812">Transmembrane</keyword>
<protein>
    <submittedName>
        <fullName evidence="2">Uncharacterized protein</fullName>
    </submittedName>
</protein>
<comment type="caution">
    <text evidence="2">The sequence shown here is derived from an EMBL/GenBank/DDBJ whole genome shotgun (WGS) entry which is preliminary data.</text>
</comment>
<name>A0A8J3NM77_9ACTN</name>
<reference evidence="2 3" key="1">
    <citation type="submission" date="2021-01" db="EMBL/GenBank/DDBJ databases">
        <title>Whole genome shotgun sequence of Catellatospora bangladeshensis NBRC 107357.</title>
        <authorList>
            <person name="Komaki H."/>
            <person name="Tamura T."/>
        </authorList>
    </citation>
    <scope>NUCLEOTIDE SEQUENCE [LARGE SCALE GENOMIC DNA]</scope>
    <source>
        <strain evidence="2 3">NBRC 107357</strain>
    </source>
</reference>
<accession>A0A8J3NM77</accession>
<dbReference type="AlphaFoldDB" id="A0A8J3NM77"/>
<evidence type="ECO:0000313" key="3">
    <source>
        <dbReference type="Proteomes" id="UP000601223"/>
    </source>
</evidence>
<sequence length="191" mass="20786">MLSVREARRFLGDGPISLAALSRLERRAFPVSIRDLATVRRHDLTGRVAAGDVACTYTVTVYSTGAWYITGDVHDSGDFFGDSFVLDFLLDQVHGVGKRFTGELGAGDGTRITDQGVDPWIRDNFASLTRLKATIQVTPDVASIVEAVLLVLVVAAVVSFFAGPGKVEARQCTDRPFDNHDQCVEFHKVGE</sequence>
<dbReference type="Proteomes" id="UP000601223">
    <property type="component" value="Unassembled WGS sequence"/>
</dbReference>
<evidence type="ECO:0000256" key="1">
    <source>
        <dbReference type="SAM" id="Phobius"/>
    </source>
</evidence>
<gene>
    <name evidence="2" type="ORF">Cba03nite_71910</name>
</gene>